<name>A0A6A6UFJ2_9PEZI</name>
<evidence type="ECO:0000259" key="3">
    <source>
        <dbReference type="Pfam" id="PF12660"/>
    </source>
</evidence>
<feature type="region of interest" description="Disordered" evidence="1">
    <location>
        <begin position="705"/>
        <end position="724"/>
    </location>
</feature>
<evidence type="ECO:0000313" key="5">
    <source>
        <dbReference type="Proteomes" id="UP000799302"/>
    </source>
</evidence>
<reference evidence="4" key="1">
    <citation type="journal article" date="2020" name="Stud. Mycol.">
        <title>101 Dothideomycetes genomes: a test case for predicting lifestyles and emergence of pathogens.</title>
        <authorList>
            <person name="Haridas S."/>
            <person name="Albert R."/>
            <person name="Binder M."/>
            <person name="Bloem J."/>
            <person name="Labutti K."/>
            <person name="Salamov A."/>
            <person name="Andreopoulos B."/>
            <person name="Baker S."/>
            <person name="Barry K."/>
            <person name="Bills G."/>
            <person name="Bluhm B."/>
            <person name="Cannon C."/>
            <person name="Castanera R."/>
            <person name="Culley D."/>
            <person name="Daum C."/>
            <person name="Ezra D."/>
            <person name="Gonzalez J."/>
            <person name="Henrissat B."/>
            <person name="Kuo A."/>
            <person name="Liang C."/>
            <person name="Lipzen A."/>
            <person name="Lutzoni F."/>
            <person name="Magnuson J."/>
            <person name="Mondo S."/>
            <person name="Nolan M."/>
            <person name="Ohm R."/>
            <person name="Pangilinan J."/>
            <person name="Park H.-J."/>
            <person name="Ramirez L."/>
            <person name="Alfaro M."/>
            <person name="Sun H."/>
            <person name="Tritt A."/>
            <person name="Yoshinaga Y."/>
            <person name="Zwiers L.-H."/>
            <person name="Turgeon B."/>
            <person name="Goodwin S."/>
            <person name="Spatafora J."/>
            <person name="Crous P."/>
            <person name="Grigoriev I."/>
        </authorList>
    </citation>
    <scope>NUCLEOTIDE SEQUENCE</scope>
    <source>
        <strain evidence="4">CBS 115976</strain>
    </source>
</reference>
<dbReference type="GO" id="GO:0004402">
    <property type="term" value="F:histone acetyltransferase activity"/>
    <property type="evidence" value="ECO:0007669"/>
    <property type="project" value="InterPro"/>
</dbReference>
<evidence type="ECO:0000259" key="2">
    <source>
        <dbReference type="Pfam" id="PF12657"/>
    </source>
</evidence>
<sequence>MDTVCYENIVPAALDALTWSEDGEIAVGGDESVLILIPRLYLIEGPGQSHSLWHPATFFKTNVFKVPEEIPVEEPAGYETFSAGEELSSSHITAIKWSPPGLRRFKRCILTVLTSNLVLSLWAPTRGPALIGANWGRVLVLNHSIMEYYTEMYPEDKISDEESPRSNEMKRFQRIRCFTWAPRHALGSRISYGTPNYIAVANDELAILIISVTCTPNGELTVKVDDQISILKEGQIARPTLSWSVNDYSANISHAEKLAWSPWIQTKGNKACSLIAYAARGHIGFRKITMANNNITNIDDVEIDLDVTEMGAIVGPMRFTLGKNGHVTFVVCLYDRILSTSILVEKPRASKVYHRIREEWSNVGSVVPTTDPSGKSIILTSIHSDVEEETRLIYKLPDLKDYKDEMAVWQNDALERQYDFAADNELDGAAGSQNWGLDISPMGNLTAVAQICYPNDTPMYVIPSKIIAAIAISPTLERSTEIMPFPKLFDITDLSGFKSEAVAFNIRQWLYDLKSIDHPEHQVDDIIDKMLKQHPSRKEDELPILKSDKQIKINDAFSTLQELLRSRFLRIDQLRTLVMQYVQPKENRDPTNTAIFRTISSFVTCMAKAVELDPMSTKLVSMYKAFETARSTGLDPSTSYTTEESCPFCDRTIPFTDWSMGQCSKGHKFARCSLSFLCITAPRSSKSCGICTRVYLNPRSFPKSGTVDTNEVSNGAVQGPTSTEDSNPTLAKILFSVCDTCVYCGGKFSNN</sequence>
<dbReference type="GO" id="GO:0000127">
    <property type="term" value="C:transcription factor TFIIIC complex"/>
    <property type="evidence" value="ECO:0007669"/>
    <property type="project" value="InterPro"/>
</dbReference>
<feature type="domain" description="Transcription factor IIIC 90kDa subunit N-terminal" evidence="2">
    <location>
        <begin position="19"/>
        <end position="472"/>
    </location>
</feature>
<proteinExistence type="predicted"/>
<evidence type="ECO:0000313" key="4">
    <source>
        <dbReference type="EMBL" id="KAF2670952.1"/>
    </source>
</evidence>
<keyword evidence="5" id="KW-1185">Reference proteome</keyword>
<feature type="domain" description="Transcription factor IIIC putative zinc-finger" evidence="3">
    <location>
        <begin position="641"/>
        <end position="748"/>
    </location>
</feature>
<accession>A0A6A6UFJ2</accession>
<evidence type="ECO:0000256" key="1">
    <source>
        <dbReference type="SAM" id="MobiDB-lite"/>
    </source>
</evidence>
<dbReference type="Pfam" id="PF12657">
    <property type="entry name" value="TFIIIC_delta"/>
    <property type="match status" value="1"/>
</dbReference>
<dbReference type="Pfam" id="PF12660">
    <property type="entry name" value="zf-TFIIIC"/>
    <property type="match status" value="1"/>
</dbReference>
<dbReference type="InterPro" id="IPR044230">
    <property type="entry name" value="GTF3C4"/>
</dbReference>
<evidence type="ECO:0008006" key="6">
    <source>
        <dbReference type="Google" id="ProtNLM"/>
    </source>
</evidence>
<dbReference type="EMBL" id="MU004233">
    <property type="protein sequence ID" value="KAF2670952.1"/>
    <property type="molecule type" value="Genomic_DNA"/>
</dbReference>
<dbReference type="OrthoDB" id="6021743at2759"/>
<dbReference type="PANTHER" id="PTHR15496">
    <property type="entry name" value="GENERAL TRANSCRIPTION FACTOR 3C POLYPEPTIDE 4 FAMILY"/>
    <property type="match status" value="1"/>
</dbReference>
<protein>
    <recommendedName>
        <fullName evidence="6">Transcription factor IIIC putative zinc-finger domain-containing protein</fullName>
    </recommendedName>
</protein>
<gene>
    <name evidence="4" type="ORF">BT63DRAFT_453323</name>
</gene>
<dbReference type="GO" id="GO:0006384">
    <property type="term" value="P:transcription initiation at RNA polymerase III promoter"/>
    <property type="evidence" value="ECO:0007669"/>
    <property type="project" value="InterPro"/>
</dbReference>
<dbReference type="InterPro" id="IPR024764">
    <property type="entry name" value="TFIIIC_Znf"/>
</dbReference>
<dbReference type="InterPro" id="IPR024761">
    <property type="entry name" value="TFIIIC_delta_N"/>
</dbReference>
<dbReference type="Proteomes" id="UP000799302">
    <property type="component" value="Unassembled WGS sequence"/>
</dbReference>
<organism evidence="4 5">
    <name type="scientific">Microthyrium microscopicum</name>
    <dbReference type="NCBI Taxonomy" id="703497"/>
    <lineage>
        <taxon>Eukaryota</taxon>
        <taxon>Fungi</taxon>
        <taxon>Dikarya</taxon>
        <taxon>Ascomycota</taxon>
        <taxon>Pezizomycotina</taxon>
        <taxon>Dothideomycetes</taxon>
        <taxon>Dothideomycetes incertae sedis</taxon>
        <taxon>Microthyriales</taxon>
        <taxon>Microthyriaceae</taxon>
        <taxon>Microthyrium</taxon>
    </lineage>
</organism>
<feature type="compositionally biased region" description="Polar residues" evidence="1">
    <location>
        <begin position="706"/>
        <end position="724"/>
    </location>
</feature>
<dbReference type="AlphaFoldDB" id="A0A6A6UFJ2"/>
<dbReference type="PANTHER" id="PTHR15496:SF2">
    <property type="entry name" value="GENERAL TRANSCRIPTION FACTOR 3C POLYPEPTIDE 4"/>
    <property type="match status" value="1"/>
</dbReference>